<feature type="binding site" evidence="14">
    <location>
        <position position="59"/>
    </location>
    <ligand>
        <name>ATP</name>
        <dbReference type="ChEBI" id="CHEBI:30616"/>
    </ligand>
</feature>
<evidence type="ECO:0000256" key="2">
    <source>
        <dbReference type="ARBA" id="ARBA00007663"/>
    </source>
</evidence>
<keyword evidence="10 13" id="KW-0067">ATP-binding</keyword>
<dbReference type="NCBIfam" id="TIGR00057">
    <property type="entry name" value="L-threonylcarbamoyladenylate synthase"/>
    <property type="match status" value="1"/>
</dbReference>
<keyword evidence="9 13" id="KW-0547">Nucleotide-binding</keyword>
<dbReference type="PANTHER" id="PTHR17490">
    <property type="entry name" value="SUA5"/>
    <property type="match status" value="1"/>
</dbReference>
<evidence type="ECO:0000256" key="3">
    <source>
        <dbReference type="ARBA" id="ARBA00012584"/>
    </source>
</evidence>
<comment type="caution">
    <text evidence="16">The sequence shown here is derived from an EMBL/GenBank/DDBJ whole genome shotgun (WGS) entry which is preliminary data.</text>
</comment>
<dbReference type="GO" id="GO:0005524">
    <property type="term" value="F:ATP binding"/>
    <property type="evidence" value="ECO:0007669"/>
    <property type="project" value="UniProtKB-UniRule"/>
</dbReference>
<dbReference type="Gene3D" id="3.40.50.11030">
    <property type="entry name" value="Threonylcarbamoyl-AMP synthase, C-terminal domain"/>
    <property type="match status" value="1"/>
</dbReference>
<evidence type="ECO:0000256" key="8">
    <source>
        <dbReference type="ARBA" id="ARBA00022695"/>
    </source>
</evidence>
<dbReference type="EC" id="2.7.7.87" evidence="3 13"/>
<keyword evidence="5 13" id="KW-0963">Cytoplasm</keyword>
<reference evidence="16" key="1">
    <citation type="submission" date="2020-10" db="EMBL/GenBank/DDBJ databases">
        <authorList>
            <person name="Gilroy R."/>
        </authorList>
    </citation>
    <scope>NUCLEOTIDE SEQUENCE</scope>
    <source>
        <strain evidence="16">CHK121-14286</strain>
    </source>
</reference>
<feature type="binding site" evidence="14">
    <location>
        <position position="64"/>
    </location>
    <ligand>
        <name>L-threonine</name>
        <dbReference type="ChEBI" id="CHEBI:57926"/>
    </ligand>
</feature>
<feature type="binding site" evidence="14">
    <location>
        <position position="229"/>
    </location>
    <ligand>
        <name>ATP</name>
        <dbReference type="ChEBI" id="CHEBI:30616"/>
    </ligand>
</feature>
<dbReference type="Gene3D" id="3.90.870.10">
    <property type="entry name" value="DHBP synthase"/>
    <property type="match status" value="1"/>
</dbReference>
<evidence type="ECO:0000259" key="15">
    <source>
        <dbReference type="PROSITE" id="PS51163"/>
    </source>
</evidence>
<evidence type="ECO:0000256" key="14">
    <source>
        <dbReference type="PIRSR" id="PIRSR004930-1"/>
    </source>
</evidence>
<dbReference type="Pfam" id="PF03481">
    <property type="entry name" value="Sua5_C"/>
    <property type="match status" value="1"/>
</dbReference>
<dbReference type="EMBL" id="DVHL01000002">
    <property type="protein sequence ID" value="HIR65294.1"/>
    <property type="molecule type" value="Genomic_DNA"/>
</dbReference>
<keyword evidence="7 13" id="KW-0819">tRNA processing</keyword>
<comment type="similarity">
    <text evidence="2 13">Belongs to the SUA5 family.</text>
</comment>
<name>A0A9D1E364_9BACT</name>
<evidence type="ECO:0000313" key="16">
    <source>
        <dbReference type="EMBL" id="HIR65294.1"/>
    </source>
</evidence>
<evidence type="ECO:0000313" key="17">
    <source>
        <dbReference type="Proteomes" id="UP000824200"/>
    </source>
</evidence>
<feature type="binding site" evidence="14">
    <location>
        <position position="55"/>
    </location>
    <ligand>
        <name>ATP</name>
        <dbReference type="ChEBI" id="CHEBI:30616"/>
    </ligand>
</feature>
<dbReference type="PROSITE" id="PS51163">
    <property type="entry name" value="YRDC"/>
    <property type="match status" value="1"/>
</dbReference>
<feature type="binding site" evidence="14">
    <location>
        <position position="114"/>
    </location>
    <ligand>
        <name>ATP</name>
        <dbReference type="ChEBI" id="CHEBI:30616"/>
    </ligand>
</feature>
<evidence type="ECO:0000256" key="1">
    <source>
        <dbReference type="ARBA" id="ARBA00004496"/>
    </source>
</evidence>
<protein>
    <recommendedName>
        <fullName evidence="4 13">Threonylcarbamoyl-AMP synthase</fullName>
        <shortName evidence="13">TC-AMP synthase</shortName>
        <ecNumber evidence="3 13">2.7.7.87</ecNumber>
    </recommendedName>
    <alternativeName>
        <fullName evidence="11 13">L-threonylcarbamoyladenylate synthase</fullName>
    </alternativeName>
</protein>
<evidence type="ECO:0000256" key="5">
    <source>
        <dbReference type="ARBA" id="ARBA00022490"/>
    </source>
</evidence>
<feature type="binding site" evidence="14">
    <location>
        <position position="148"/>
    </location>
    <ligand>
        <name>ATP</name>
        <dbReference type="ChEBI" id="CHEBI:30616"/>
    </ligand>
</feature>
<feature type="binding site" evidence="14">
    <location>
        <position position="140"/>
    </location>
    <ligand>
        <name>ATP</name>
        <dbReference type="ChEBI" id="CHEBI:30616"/>
    </ligand>
</feature>
<evidence type="ECO:0000256" key="4">
    <source>
        <dbReference type="ARBA" id="ARBA00015492"/>
    </source>
</evidence>
<evidence type="ECO:0000256" key="7">
    <source>
        <dbReference type="ARBA" id="ARBA00022694"/>
    </source>
</evidence>
<proteinExistence type="inferred from homology"/>
<dbReference type="SUPFAM" id="SSF55821">
    <property type="entry name" value="YrdC/RibB"/>
    <property type="match status" value="1"/>
</dbReference>
<dbReference type="InterPro" id="IPR038385">
    <property type="entry name" value="Sua5/YwlC_C"/>
</dbReference>
<dbReference type="InterPro" id="IPR005145">
    <property type="entry name" value="Sua5_C"/>
</dbReference>
<dbReference type="InterPro" id="IPR050156">
    <property type="entry name" value="TC-AMP_synthase_SUA5"/>
</dbReference>
<comment type="subcellular location">
    <subcellularLocation>
        <location evidence="1 13">Cytoplasm</location>
    </subcellularLocation>
</comment>
<evidence type="ECO:0000256" key="12">
    <source>
        <dbReference type="ARBA" id="ARBA00048366"/>
    </source>
</evidence>
<dbReference type="GO" id="GO:0005737">
    <property type="term" value="C:cytoplasm"/>
    <property type="evidence" value="ECO:0007669"/>
    <property type="project" value="UniProtKB-SubCell"/>
</dbReference>
<dbReference type="GO" id="GO:0000049">
    <property type="term" value="F:tRNA binding"/>
    <property type="evidence" value="ECO:0007669"/>
    <property type="project" value="TreeGrafter"/>
</dbReference>
<feature type="binding site" evidence="14">
    <location>
        <position position="178"/>
    </location>
    <ligand>
        <name>L-threonine</name>
        <dbReference type="ChEBI" id="CHEBI:57926"/>
    </ligand>
</feature>
<dbReference type="GO" id="GO:0003725">
    <property type="term" value="F:double-stranded RNA binding"/>
    <property type="evidence" value="ECO:0007669"/>
    <property type="project" value="UniProtKB-UniRule"/>
</dbReference>
<feature type="binding site" evidence="14">
    <location>
        <position position="32"/>
    </location>
    <ligand>
        <name>L-threonine</name>
        <dbReference type="ChEBI" id="CHEBI:57926"/>
    </ligand>
</feature>
<dbReference type="GO" id="GO:0008033">
    <property type="term" value="P:tRNA processing"/>
    <property type="evidence" value="ECO:0007669"/>
    <property type="project" value="UniProtKB-KW"/>
</dbReference>
<keyword evidence="8 13" id="KW-0548">Nucleotidyltransferase</keyword>
<evidence type="ECO:0000256" key="13">
    <source>
        <dbReference type="PIRNR" id="PIRNR004930"/>
    </source>
</evidence>
<evidence type="ECO:0000256" key="10">
    <source>
        <dbReference type="ARBA" id="ARBA00022840"/>
    </source>
</evidence>
<accession>A0A9D1E364</accession>
<evidence type="ECO:0000256" key="11">
    <source>
        <dbReference type="ARBA" id="ARBA00029774"/>
    </source>
</evidence>
<feature type="binding site" evidence="14">
    <location>
        <position position="138"/>
    </location>
    <ligand>
        <name>L-threonine</name>
        <dbReference type="ChEBI" id="CHEBI:57926"/>
    </ligand>
</feature>
<comment type="function">
    <text evidence="13">Required for the formation of a threonylcarbamoyl group on adenosine at position 37 (t(6)A37) in tRNAs that read codons beginning with adenine.</text>
</comment>
<dbReference type="InterPro" id="IPR006070">
    <property type="entry name" value="Sua5-like_dom"/>
</dbReference>
<dbReference type="Proteomes" id="UP000824200">
    <property type="component" value="Unassembled WGS sequence"/>
</dbReference>
<evidence type="ECO:0000256" key="6">
    <source>
        <dbReference type="ARBA" id="ARBA00022679"/>
    </source>
</evidence>
<dbReference type="AlphaFoldDB" id="A0A9D1E364"/>
<comment type="catalytic activity">
    <reaction evidence="12 13">
        <text>L-threonine + hydrogencarbonate + ATP = L-threonylcarbamoyladenylate + diphosphate + H2O</text>
        <dbReference type="Rhea" id="RHEA:36407"/>
        <dbReference type="ChEBI" id="CHEBI:15377"/>
        <dbReference type="ChEBI" id="CHEBI:17544"/>
        <dbReference type="ChEBI" id="CHEBI:30616"/>
        <dbReference type="ChEBI" id="CHEBI:33019"/>
        <dbReference type="ChEBI" id="CHEBI:57926"/>
        <dbReference type="ChEBI" id="CHEBI:73682"/>
        <dbReference type="EC" id="2.7.7.87"/>
    </reaction>
</comment>
<organism evidence="16 17">
    <name type="scientific">Candidatus Fimimonas gallinarum</name>
    <dbReference type="NCBI Taxonomy" id="2840821"/>
    <lineage>
        <taxon>Bacteria</taxon>
        <taxon>Pseudomonadati</taxon>
        <taxon>Myxococcota</taxon>
        <taxon>Myxococcia</taxon>
        <taxon>Myxococcales</taxon>
        <taxon>Cystobacterineae</taxon>
        <taxon>Myxococcaceae</taxon>
        <taxon>Myxococcaceae incertae sedis</taxon>
        <taxon>Candidatus Fimimonas</taxon>
    </lineage>
</organism>
<feature type="binding site" evidence="14">
    <location>
        <position position="192"/>
    </location>
    <ligand>
        <name>ATP</name>
        <dbReference type="ChEBI" id="CHEBI:30616"/>
    </ligand>
</feature>
<evidence type="ECO:0000256" key="9">
    <source>
        <dbReference type="ARBA" id="ARBA00022741"/>
    </source>
</evidence>
<sequence length="330" mass="36429">MNTRYLQFNESDLQLAGRLIREGNLVAFPTETVYGLGANALDENAVKSTYLAKGRPSDNPLIVHVWNKSQIFDIAARVTADAEKIIDNLMPASITIVLPKKSVVPDCVTADLDTVAIRMPKSPQARQFLRYCDVPVTAPSANTSSRPSPTTWQAVKEDMDGKISAILCGEPCEVGIESTVVDLCGDTPLVLRPGIITPEILQEVLQKTVRVVTNPKEKVNSPGVRYKHYAPKVPMALDLDGDVKKLEAYYDKLVAEGLNPVLLVEKPQLFHGKNTHPIGETDLAVAQNLFENLRYLEKRYDYIIASFSSKTSFAQSILNRLVRSASHNII</sequence>
<dbReference type="PIRSF" id="PIRSF004930">
    <property type="entry name" value="Tln_factor_SUA5"/>
    <property type="match status" value="1"/>
</dbReference>
<dbReference type="GO" id="GO:0061710">
    <property type="term" value="F:L-threonylcarbamoyladenylate synthase"/>
    <property type="evidence" value="ECO:0007669"/>
    <property type="project" value="UniProtKB-EC"/>
</dbReference>
<reference evidence="16" key="2">
    <citation type="journal article" date="2021" name="PeerJ">
        <title>Extensive microbial diversity within the chicken gut microbiome revealed by metagenomics and culture.</title>
        <authorList>
            <person name="Gilroy R."/>
            <person name="Ravi A."/>
            <person name="Getino M."/>
            <person name="Pursley I."/>
            <person name="Horton D.L."/>
            <person name="Alikhan N.F."/>
            <person name="Baker D."/>
            <person name="Gharbi K."/>
            <person name="Hall N."/>
            <person name="Watson M."/>
            <person name="Adriaenssens E.M."/>
            <person name="Foster-Nyarko E."/>
            <person name="Jarju S."/>
            <person name="Secka A."/>
            <person name="Antonio M."/>
            <person name="Oren A."/>
            <person name="Chaudhuri R.R."/>
            <person name="La Ragione R."/>
            <person name="Hildebrand F."/>
            <person name="Pallen M.J."/>
        </authorList>
    </citation>
    <scope>NUCLEOTIDE SEQUENCE</scope>
    <source>
        <strain evidence="16">CHK121-14286</strain>
    </source>
</reference>
<dbReference type="GO" id="GO:0006450">
    <property type="term" value="P:regulation of translational fidelity"/>
    <property type="evidence" value="ECO:0007669"/>
    <property type="project" value="TreeGrafter"/>
</dbReference>
<feature type="binding site" evidence="14">
    <location>
        <position position="118"/>
    </location>
    <ligand>
        <name>ATP</name>
        <dbReference type="ChEBI" id="CHEBI:30616"/>
    </ligand>
</feature>
<dbReference type="InterPro" id="IPR017945">
    <property type="entry name" value="DHBP_synth_RibB-like_a/b_dom"/>
</dbReference>
<dbReference type="PANTHER" id="PTHR17490:SF16">
    <property type="entry name" value="THREONYLCARBAMOYL-AMP SYNTHASE"/>
    <property type="match status" value="1"/>
</dbReference>
<dbReference type="InterPro" id="IPR010923">
    <property type="entry name" value="T(6)A37_SUA5"/>
</dbReference>
<feature type="domain" description="YrdC-like" evidence="15">
    <location>
        <begin position="10"/>
        <end position="196"/>
    </location>
</feature>
<keyword evidence="6 13" id="KW-0808">Transferase</keyword>
<dbReference type="Pfam" id="PF01300">
    <property type="entry name" value="Sua5_yciO_yrdC"/>
    <property type="match status" value="1"/>
</dbReference>
<gene>
    <name evidence="16" type="ORF">IAC95_00155</name>
</gene>